<dbReference type="Gene3D" id="1.20.890.10">
    <property type="entry name" value="cAMP-dependent protein kinase regulatory subunit, dimerization-anchoring domain"/>
    <property type="match status" value="1"/>
</dbReference>
<dbReference type="Pfam" id="PF24548">
    <property type="entry name" value="EF_EFCAB10_C"/>
    <property type="match status" value="1"/>
</dbReference>
<dbReference type="GeneID" id="110984893"/>
<dbReference type="InterPro" id="IPR002048">
    <property type="entry name" value="EF_hand_dom"/>
</dbReference>
<evidence type="ECO:0000259" key="1">
    <source>
        <dbReference type="PROSITE" id="PS50222"/>
    </source>
</evidence>
<dbReference type="OrthoDB" id="10260455at2759"/>
<dbReference type="KEGG" id="aplc:110984893"/>
<dbReference type="InterPro" id="IPR011992">
    <property type="entry name" value="EF-hand-dom_pair"/>
</dbReference>
<organism evidence="2 3">
    <name type="scientific">Acanthaster planci</name>
    <name type="common">Crown-of-thorns starfish</name>
    <dbReference type="NCBI Taxonomy" id="133434"/>
    <lineage>
        <taxon>Eukaryota</taxon>
        <taxon>Metazoa</taxon>
        <taxon>Echinodermata</taxon>
        <taxon>Eleutherozoa</taxon>
        <taxon>Asterozoa</taxon>
        <taxon>Asteroidea</taxon>
        <taxon>Valvatacea</taxon>
        <taxon>Valvatida</taxon>
        <taxon>Acanthasteridae</taxon>
        <taxon>Acanthaster</taxon>
    </lineage>
</organism>
<dbReference type="SUPFAM" id="SSF47391">
    <property type="entry name" value="Dimerization-anchoring domain of cAMP-dependent PK regulatory subunit"/>
    <property type="match status" value="1"/>
</dbReference>
<gene>
    <name evidence="3" type="primary">LOC110984893</name>
</gene>
<name>A0A8B7ZDC9_ACAPL</name>
<protein>
    <submittedName>
        <fullName evidence="3">EF-hand calcium-binding domain-containing protein 10-like</fullName>
    </submittedName>
</protein>
<evidence type="ECO:0000313" key="2">
    <source>
        <dbReference type="Proteomes" id="UP000694845"/>
    </source>
</evidence>
<dbReference type="PROSITE" id="PS50222">
    <property type="entry name" value="EF_HAND_2"/>
    <property type="match status" value="1"/>
</dbReference>
<sequence>MSSLKVWFLQMVASEMAVPRQEEATEYLEKHRLMELFDNITAQLVFHRPDNPKAFMIDYIEKLKESRTTQLDFPCLFDESNIESVFGMLDPTKKGFITLDQYKQAIDTLGCQSADPHPAGADIDRITQESFTREVKVALKKASATFEQV</sequence>
<dbReference type="Proteomes" id="UP000694845">
    <property type="component" value="Unplaced"/>
</dbReference>
<dbReference type="PANTHER" id="PTHR21847">
    <property type="entry name" value="EF-HAND CALCIUM-BINDING DOMAIN-CONTAINING PROTEIN 10"/>
    <property type="match status" value="1"/>
</dbReference>
<accession>A0A8B7ZDC9</accession>
<evidence type="ECO:0000313" key="3">
    <source>
        <dbReference type="RefSeq" id="XP_022101201.1"/>
    </source>
</evidence>
<dbReference type="InterPro" id="IPR056587">
    <property type="entry name" value="EF_EFCAB10_C"/>
</dbReference>
<dbReference type="PANTHER" id="PTHR21847:SF1">
    <property type="entry name" value="EF-HAND CALCIUM-BINDING DOMAIN-CONTAINING PROTEIN 10"/>
    <property type="match status" value="1"/>
</dbReference>
<dbReference type="InterPro" id="IPR039879">
    <property type="entry name" value="EFC10"/>
</dbReference>
<feature type="domain" description="EF-hand" evidence="1">
    <location>
        <begin position="77"/>
        <end position="112"/>
    </location>
</feature>
<keyword evidence="2" id="KW-1185">Reference proteome</keyword>
<dbReference type="SUPFAM" id="SSF47473">
    <property type="entry name" value="EF-hand"/>
    <property type="match status" value="1"/>
</dbReference>
<dbReference type="OMA" id="KRTQEIC"/>
<dbReference type="InterPro" id="IPR049760">
    <property type="entry name" value="DD_EFCAB10"/>
</dbReference>
<dbReference type="CDD" id="cd22976">
    <property type="entry name" value="DD_EFCAB10"/>
    <property type="match status" value="1"/>
</dbReference>
<reference evidence="3" key="1">
    <citation type="submission" date="2025-08" db="UniProtKB">
        <authorList>
            <consortium name="RefSeq"/>
        </authorList>
    </citation>
    <scope>IDENTIFICATION</scope>
</reference>
<dbReference type="AlphaFoldDB" id="A0A8B7ZDC9"/>
<proteinExistence type="predicted"/>
<dbReference type="GO" id="GO:0005509">
    <property type="term" value="F:calcium ion binding"/>
    <property type="evidence" value="ECO:0007669"/>
    <property type="project" value="InterPro"/>
</dbReference>
<dbReference type="RefSeq" id="XP_022101201.1">
    <property type="nucleotide sequence ID" value="XM_022245509.1"/>
</dbReference>